<evidence type="ECO:0000313" key="2">
    <source>
        <dbReference type="EMBL" id="JAP46103.1"/>
    </source>
</evidence>
<proteinExistence type="predicted"/>
<dbReference type="AlphaFoldDB" id="A0A0X3P360"/>
<feature type="compositionally biased region" description="Polar residues" evidence="1">
    <location>
        <begin position="1"/>
        <end position="11"/>
    </location>
</feature>
<accession>A0A0X3P360</accession>
<evidence type="ECO:0000256" key="1">
    <source>
        <dbReference type="SAM" id="MobiDB-lite"/>
    </source>
</evidence>
<gene>
    <name evidence="2" type="ORF">TR168112</name>
</gene>
<protein>
    <submittedName>
        <fullName evidence="2">Uncharacterized protein</fullName>
    </submittedName>
</protein>
<name>A0A0X3P360_SCHSO</name>
<reference evidence="2" key="1">
    <citation type="submission" date="2016-01" db="EMBL/GenBank/DDBJ databases">
        <title>Reference transcriptome for the parasite Schistocephalus solidus: insights into the molecular evolution of parasitism.</title>
        <authorList>
            <person name="Hebert F.O."/>
            <person name="Grambauer S."/>
            <person name="Barber I."/>
            <person name="Landry C.R."/>
            <person name="Aubin-Horth N."/>
        </authorList>
    </citation>
    <scope>NUCLEOTIDE SEQUENCE</scope>
</reference>
<sequence>MPSFNTHTHTPTRSRKLDAPISLAPLALEEDRQTTKKPGHQHSGQGRAVVYLCPDKHTYTQICLLIAQLCFTPQWKAAFTTFRLPLSVLLRRTPCTRRDVRLSGNTYASAVYFVSENKKS</sequence>
<feature type="region of interest" description="Disordered" evidence="1">
    <location>
        <begin position="1"/>
        <end position="20"/>
    </location>
</feature>
<organism evidence="2">
    <name type="scientific">Schistocephalus solidus</name>
    <name type="common">Tapeworm</name>
    <dbReference type="NCBI Taxonomy" id="70667"/>
    <lineage>
        <taxon>Eukaryota</taxon>
        <taxon>Metazoa</taxon>
        <taxon>Spiralia</taxon>
        <taxon>Lophotrochozoa</taxon>
        <taxon>Platyhelminthes</taxon>
        <taxon>Cestoda</taxon>
        <taxon>Eucestoda</taxon>
        <taxon>Diphyllobothriidea</taxon>
        <taxon>Diphyllobothriidae</taxon>
        <taxon>Schistocephalus</taxon>
    </lineage>
</organism>
<dbReference type="EMBL" id="GEEE01017122">
    <property type="protein sequence ID" value="JAP46103.1"/>
    <property type="molecule type" value="Transcribed_RNA"/>
</dbReference>